<dbReference type="Proteomes" id="UP000268014">
    <property type="component" value="Unassembled WGS sequence"/>
</dbReference>
<dbReference type="OrthoDB" id="66620at2759"/>
<keyword evidence="1" id="KW-0472">Membrane</keyword>
<keyword evidence="1" id="KW-0812">Transmembrane</keyword>
<sequence>MAKEQEENVFVDLDQQRKLGASVCECKKDGMEWRDGIDDTVAQAFDFDGISKKANVFILSSIIVVIRFIAYVALVIRAYRSC</sequence>
<evidence type="ECO:0000256" key="1">
    <source>
        <dbReference type="SAM" id="Phobius"/>
    </source>
</evidence>
<name>A0A0N4WWY5_HAEPC</name>
<reference evidence="2 3" key="2">
    <citation type="submission" date="2018-11" db="EMBL/GenBank/DDBJ databases">
        <authorList>
            <consortium name="Pathogen Informatics"/>
        </authorList>
    </citation>
    <scope>NUCLEOTIDE SEQUENCE [LARGE SCALE GENOMIC DNA]</scope>
    <source>
        <strain evidence="2 3">MHpl1</strain>
    </source>
</reference>
<accession>A0A0N4WWY5</accession>
<evidence type="ECO:0000313" key="4">
    <source>
        <dbReference type="WBParaSite" id="HPLM_0001629201-mRNA-1"/>
    </source>
</evidence>
<keyword evidence="3" id="KW-1185">Reference proteome</keyword>
<keyword evidence="1" id="KW-1133">Transmembrane helix</keyword>
<evidence type="ECO:0000313" key="3">
    <source>
        <dbReference type="Proteomes" id="UP000268014"/>
    </source>
</evidence>
<organism evidence="4">
    <name type="scientific">Haemonchus placei</name>
    <name type="common">Barber's pole worm</name>
    <dbReference type="NCBI Taxonomy" id="6290"/>
    <lineage>
        <taxon>Eukaryota</taxon>
        <taxon>Metazoa</taxon>
        <taxon>Ecdysozoa</taxon>
        <taxon>Nematoda</taxon>
        <taxon>Chromadorea</taxon>
        <taxon>Rhabditida</taxon>
        <taxon>Rhabditina</taxon>
        <taxon>Rhabditomorpha</taxon>
        <taxon>Strongyloidea</taxon>
        <taxon>Trichostrongylidae</taxon>
        <taxon>Haemonchus</taxon>
    </lineage>
</organism>
<proteinExistence type="predicted"/>
<protein>
    <submittedName>
        <fullName evidence="4">Transmembrane protein</fullName>
    </submittedName>
</protein>
<gene>
    <name evidence="2" type="ORF">HPLM_LOCUS16284</name>
</gene>
<dbReference type="AlphaFoldDB" id="A0A0N4WWY5"/>
<feature type="transmembrane region" description="Helical" evidence="1">
    <location>
        <begin position="56"/>
        <end position="76"/>
    </location>
</feature>
<reference evidence="4" key="1">
    <citation type="submission" date="2017-02" db="UniProtKB">
        <authorList>
            <consortium name="WormBaseParasite"/>
        </authorList>
    </citation>
    <scope>IDENTIFICATION</scope>
</reference>
<dbReference type="WBParaSite" id="HPLM_0001629201-mRNA-1">
    <property type="protein sequence ID" value="HPLM_0001629201-mRNA-1"/>
    <property type="gene ID" value="HPLM_0001629201"/>
</dbReference>
<evidence type="ECO:0000313" key="2">
    <source>
        <dbReference type="EMBL" id="VDO59355.1"/>
    </source>
</evidence>
<dbReference type="EMBL" id="UZAF01019348">
    <property type="protein sequence ID" value="VDO59355.1"/>
    <property type="molecule type" value="Genomic_DNA"/>
</dbReference>